<protein>
    <recommendedName>
        <fullName evidence="3">Fungal lipase-like domain-containing protein</fullName>
    </recommendedName>
</protein>
<dbReference type="AlphaFoldDB" id="A0A081NKL4"/>
<dbReference type="Proteomes" id="UP000028073">
    <property type="component" value="Unassembled WGS sequence"/>
</dbReference>
<dbReference type="SUPFAM" id="SSF53474">
    <property type="entry name" value="alpha/beta-Hydrolases"/>
    <property type="match status" value="1"/>
</dbReference>
<reference evidence="1 2" key="1">
    <citation type="submission" date="2014-06" db="EMBL/GenBank/DDBJ databases">
        <title>Whole Genome Sequences of Three Symbiotic Endozoicomonas Bacteria.</title>
        <authorList>
            <person name="Neave M.J."/>
            <person name="Apprill A."/>
            <person name="Voolstra C.R."/>
        </authorList>
    </citation>
    <scope>NUCLEOTIDE SEQUENCE [LARGE SCALE GENOMIC DNA]</scope>
    <source>
        <strain evidence="1 2">DSM 25634</strain>
    </source>
</reference>
<proteinExistence type="predicted"/>
<evidence type="ECO:0000313" key="1">
    <source>
        <dbReference type="EMBL" id="KEQ18987.1"/>
    </source>
</evidence>
<sequence>MGNILEGYQADIMARGFLKVEDPLSVLNQKIPQPTTNLPYFGPFDPEKLDLNKVPDSDPVRQYVSSPDERAKVERWYRDNLQFMEEEVARMAAQIKFNRQLETLYPYAFASYLSYRFKAHSDTAGVQEALADRLSRIQYRNALKGDVPEKWLTQGLFETKNDANRIYDQKDSGLKARVFFHSSQKKILIAFTGTEFDCPNSIANAVWTHGGYGYGYLAQATSYLASFITDGGYSPFEVPMLRKALELTVDLYERYPDHTFELTGSSLGGAIAQYVSFKTRFKAVVFNSLALNSAIYWQVQNEEPDLKPEELITHAYLNGELLNGSIQSYFIQGPAHSVYAQGRMPVEGLEIPIPSSEKSLYGMGQFWSRHSATGLLKAIEAHIKPDLPPLKPKKQNG</sequence>
<keyword evidence="2" id="KW-1185">Reference proteome</keyword>
<evidence type="ECO:0008006" key="3">
    <source>
        <dbReference type="Google" id="ProtNLM"/>
    </source>
</evidence>
<dbReference type="EMBL" id="JOKH01000001">
    <property type="protein sequence ID" value="KEQ18987.1"/>
    <property type="molecule type" value="Genomic_DNA"/>
</dbReference>
<gene>
    <name evidence="1" type="ORF">GZ78_02790</name>
</gene>
<evidence type="ECO:0000313" key="2">
    <source>
        <dbReference type="Proteomes" id="UP000028073"/>
    </source>
</evidence>
<comment type="caution">
    <text evidence="1">The sequence shown here is derived from an EMBL/GenBank/DDBJ whole genome shotgun (WGS) entry which is preliminary data.</text>
</comment>
<accession>A0A081NKL4</accession>
<name>A0A081NKL4_9GAMM</name>
<dbReference type="Gene3D" id="3.40.50.1820">
    <property type="entry name" value="alpha/beta hydrolase"/>
    <property type="match status" value="1"/>
</dbReference>
<dbReference type="InterPro" id="IPR029058">
    <property type="entry name" value="AB_hydrolase_fold"/>
</dbReference>
<organism evidence="1 2">
    <name type="scientific">Endozoicomonas numazuensis</name>
    <dbReference type="NCBI Taxonomy" id="1137799"/>
    <lineage>
        <taxon>Bacteria</taxon>
        <taxon>Pseudomonadati</taxon>
        <taxon>Pseudomonadota</taxon>
        <taxon>Gammaproteobacteria</taxon>
        <taxon>Oceanospirillales</taxon>
        <taxon>Endozoicomonadaceae</taxon>
        <taxon>Endozoicomonas</taxon>
    </lineage>
</organism>